<dbReference type="Proteomes" id="UP001195483">
    <property type="component" value="Unassembled WGS sequence"/>
</dbReference>
<reference evidence="2" key="1">
    <citation type="journal article" date="2021" name="Genome Biol. Evol.">
        <title>A High-Quality Reference Genome for a Parasitic Bivalve with Doubly Uniparental Inheritance (Bivalvia: Unionida).</title>
        <authorList>
            <person name="Smith C.H."/>
        </authorList>
    </citation>
    <scope>NUCLEOTIDE SEQUENCE</scope>
    <source>
        <strain evidence="2">CHS0354</strain>
    </source>
</reference>
<evidence type="ECO:0000256" key="1">
    <source>
        <dbReference type="SAM" id="MobiDB-lite"/>
    </source>
</evidence>
<keyword evidence="3" id="KW-1185">Reference proteome</keyword>
<feature type="compositionally biased region" description="Low complexity" evidence="1">
    <location>
        <begin position="1093"/>
        <end position="1104"/>
    </location>
</feature>
<evidence type="ECO:0000313" key="3">
    <source>
        <dbReference type="Proteomes" id="UP001195483"/>
    </source>
</evidence>
<proteinExistence type="predicted"/>
<feature type="region of interest" description="Disordered" evidence="1">
    <location>
        <begin position="40"/>
        <end position="71"/>
    </location>
</feature>
<reference evidence="2" key="3">
    <citation type="submission" date="2023-05" db="EMBL/GenBank/DDBJ databases">
        <authorList>
            <person name="Smith C.H."/>
        </authorList>
    </citation>
    <scope>NUCLEOTIDE SEQUENCE</scope>
    <source>
        <strain evidence="2">CHS0354</strain>
        <tissue evidence="2">Mantle</tissue>
    </source>
</reference>
<feature type="compositionally biased region" description="Polar residues" evidence="1">
    <location>
        <begin position="40"/>
        <end position="57"/>
    </location>
</feature>
<feature type="region of interest" description="Disordered" evidence="1">
    <location>
        <begin position="1060"/>
        <end position="1158"/>
    </location>
</feature>
<feature type="compositionally biased region" description="Basic and acidic residues" evidence="1">
    <location>
        <begin position="1236"/>
        <end position="1246"/>
    </location>
</feature>
<feature type="compositionally biased region" description="Low complexity" evidence="1">
    <location>
        <begin position="1068"/>
        <end position="1079"/>
    </location>
</feature>
<reference evidence="2" key="2">
    <citation type="journal article" date="2021" name="Genome Biol. Evol.">
        <title>Developing a high-quality reference genome for a parasitic bivalve with doubly uniparental inheritance (Bivalvia: Unionida).</title>
        <authorList>
            <person name="Smith C.H."/>
        </authorList>
    </citation>
    <scope>NUCLEOTIDE SEQUENCE</scope>
    <source>
        <strain evidence="2">CHS0354</strain>
        <tissue evidence="2">Mantle</tissue>
    </source>
</reference>
<dbReference type="Gene3D" id="3.40.50.10140">
    <property type="entry name" value="Toll/interleukin-1 receptor homology (TIR) domain"/>
    <property type="match status" value="1"/>
</dbReference>
<organism evidence="2 3">
    <name type="scientific">Potamilus streckersoni</name>
    <dbReference type="NCBI Taxonomy" id="2493646"/>
    <lineage>
        <taxon>Eukaryota</taxon>
        <taxon>Metazoa</taxon>
        <taxon>Spiralia</taxon>
        <taxon>Lophotrochozoa</taxon>
        <taxon>Mollusca</taxon>
        <taxon>Bivalvia</taxon>
        <taxon>Autobranchia</taxon>
        <taxon>Heteroconchia</taxon>
        <taxon>Palaeoheterodonta</taxon>
        <taxon>Unionida</taxon>
        <taxon>Unionoidea</taxon>
        <taxon>Unionidae</taxon>
        <taxon>Ambleminae</taxon>
        <taxon>Lampsilini</taxon>
        <taxon>Potamilus</taxon>
    </lineage>
</organism>
<feature type="region of interest" description="Disordered" evidence="1">
    <location>
        <begin position="1231"/>
        <end position="1253"/>
    </location>
</feature>
<dbReference type="InterPro" id="IPR035897">
    <property type="entry name" value="Toll_tir_struct_dom_sf"/>
</dbReference>
<name>A0AAE0SJR4_9BIVA</name>
<protein>
    <submittedName>
        <fullName evidence="2">Uncharacterized protein</fullName>
    </submittedName>
</protein>
<dbReference type="EMBL" id="JAEAOA010000379">
    <property type="protein sequence ID" value="KAK3593028.1"/>
    <property type="molecule type" value="Genomic_DNA"/>
</dbReference>
<feature type="compositionally biased region" description="Polar residues" evidence="1">
    <location>
        <begin position="1106"/>
        <end position="1126"/>
    </location>
</feature>
<accession>A0AAE0SJR4</accession>
<feature type="region of interest" description="Disordered" evidence="1">
    <location>
        <begin position="986"/>
        <end position="1005"/>
    </location>
</feature>
<comment type="caution">
    <text evidence="2">The sequence shown here is derived from an EMBL/GenBank/DDBJ whole genome shotgun (WGS) entry which is preliminary data.</text>
</comment>
<evidence type="ECO:0000313" key="2">
    <source>
        <dbReference type="EMBL" id="KAK3593028.1"/>
    </source>
</evidence>
<feature type="compositionally biased region" description="Polar residues" evidence="1">
    <location>
        <begin position="1135"/>
        <end position="1148"/>
    </location>
</feature>
<dbReference type="AlphaFoldDB" id="A0AAE0SJR4"/>
<sequence length="1253" mass="140741">MDDTKIRLARCIQLIYVVTFPVQPEDEEQFQVTECTLPGNNIPTTGDSDIKYGTSQPVKLVPSDKNDPSFSLSYDRGSKNSECFVSNKSTINGKSAECSDNRLHGSQWSLANEVSGPKPRWQHIVSESSQHIIQEGQKYDQRVPSDSRTSNQPIGNYPGNYMQGFSISSDKEPFYDAVIVYDQNDFTEVQLFKEELTYMMTTEGFPGLRLVLFDSTVFPASHIMSIEDIVRRSILVLVYLTPQFNPKRLELFCNEILGLTRLGYNEPDVLAGRMENTQKWAFRPVHTQHEKARYYKTPIGLTTVIGMNWYDRYSPNTRQKIISLMAQALHDRTQRENNAHLTGRYRELYMQHRKSDQRQAYANESIISSFNSGSPSQVIRPHYENLCNARSETWTNYSHGLRIPVNPGFHQFPHIVRQSVPQTQIPYQSNGSGAQIMNMTQCQRPQLSMIPEQTLEQSGSFKSGQELHPHVGTVPNYGMQHQNTGQHSLSQASVDAFSIRSQDAYSDPFQHKLSTARPQSAMSFVQSASLYAGQLNKTGYNGHYCGRDQVSDRNISYQQAPKNAGSNMMFHKNLTGFTGQERPQIGRYIPDFTTSNQSVGQPDSEAFFKDMKAYQSTGSEYNRMGVDVANVGPFQTARIDSSIGNRPSHTGRNIIVQSSSVSSQAIPVDSHPQFIPQGMQRNAQTALSPGNPQLSYQNMTSVVYPPIQGSQRSSFMIDSNSQAQIQDNFSRQPVFHPPSEYQQRRPLQLHAYQQQTSHSGLPLMQKNMHQMSSVSIPSSHLPIQEPFCEYPLTTHTTGHQSEHIENIKQGNIQRQDHSLVNVQPNQKQFDMSSSPSMQIPSQMLYTCLTSVRPDQPQSSLGNVQSNHMIGRQTANNANNIPCESDRRYTSLLNSGPSVNKQSTQINCLGPASLYGYKSDDKVQSSDLSTGLEQSVHNFKPFNNKKNEEIDINTNLSNDDLEIDKIPSDSGLFHQTSMKKQMNMNTSKEHNVANTSGKTKQNDAIEEDKIRRKRIINHHYDGYDAEEELECTGRVVKNITNIWGSKNVQFGANSKVITYRNSRRRTRQDWSSSDDGSSSSSDEEKTRKQETQASKSSGSSTSVISLNIRTSEGSTPSTVQATVLDHQSSSEEDNCAHSNLQSGITNNLDATPMDKQSQDKTMDIKKVMIVDKETDLEKTKSKLTDKAADCSILSAKPNTSGRWSNGSINTSIDALPVTGKYFGIPGRRNPFSFGQMLDRDNARRMETNEISEVD</sequence>
<feature type="compositionally biased region" description="Polar residues" evidence="1">
    <location>
        <begin position="986"/>
        <end position="998"/>
    </location>
</feature>
<gene>
    <name evidence="2" type="ORF">CHS0354_005393</name>
</gene>